<comment type="caution">
    <text evidence="1">The sequence shown here is derived from an EMBL/GenBank/DDBJ whole genome shotgun (WGS) entry which is preliminary data.</text>
</comment>
<proteinExistence type="predicted"/>
<accession>A0A2H0C4Q3</accession>
<evidence type="ECO:0000313" key="2">
    <source>
        <dbReference type="Proteomes" id="UP000230802"/>
    </source>
</evidence>
<name>A0A2H0C4Q3_9BACT</name>
<reference evidence="1 2" key="1">
    <citation type="submission" date="2017-09" db="EMBL/GenBank/DDBJ databases">
        <title>Depth-based differentiation of microbial function through sediment-hosted aquifers and enrichment of novel symbionts in the deep terrestrial subsurface.</title>
        <authorList>
            <person name="Probst A.J."/>
            <person name="Ladd B."/>
            <person name="Jarett J.K."/>
            <person name="Geller-Mcgrath D.E."/>
            <person name="Sieber C.M."/>
            <person name="Emerson J.B."/>
            <person name="Anantharaman K."/>
            <person name="Thomas B.C."/>
            <person name="Malmstrom R."/>
            <person name="Stieglmeier M."/>
            <person name="Klingl A."/>
            <person name="Woyke T."/>
            <person name="Ryan C.M."/>
            <person name="Banfield J.F."/>
        </authorList>
    </citation>
    <scope>NUCLEOTIDE SEQUENCE [LARGE SCALE GENOMIC DNA]</scope>
    <source>
        <strain evidence="1">CG22_combo_CG10-13_8_21_14_all_33_16</strain>
    </source>
</reference>
<dbReference type="AlphaFoldDB" id="A0A2H0C4Q3"/>
<sequence>MFISFYFITVARVISKDASNRALIKLNPIVAFSVKKISKKTVNNLTNFRGKNNDDIKYTINNSRAITIKIFHQISGGVTQIKTAKNPAATTVTNSFFIKVFLCICKTMSLRTRA</sequence>
<gene>
    <name evidence="1" type="ORF">COW96_00015</name>
</gene>
<evidence type="ECO:0000313" key="1">
    <source>
        <dbReference type="EMBL" id="PIP64896.1"/>
    </source>
</evidence>
<dbReference type="EMBL" id="PCTD01000001">
    <property type="protein sequence ID" value="PIP64896.1"/>
    <property type="molecule type" value="Genomic_DNA"/>
</dbReference>
<organism evidence="1 2">
    <name type="scientific">Candidatus Roizmanbacteria bacterium CG22_combo_CG10-13_8_21_14_all_33_16</name>
    <dbReference type="NCBI Taxonomy" id="1974859"/>
    <lineage>
        <taxon>Bacteria</taxon>
        <taxon>Candidatus Roizmaniibacteriota</taxon>
    </lineage>
</organism>
<protein>
    <submittedName>
        <fullName evidence="1">Uncharacterized protein</fullName>
    </submittedName>
</protein>
<dbReference type="Proteomes" id="UP000230802">
    <property type="component" value="Unassembled WGS sequence"/>
</dbReference>